<feature type="domain" description="Inverse autotransporter beta-domain" evidence="3">
    <location>
        <begin position="121"/>
        <end position="373"/>
    </location>
</feature>
<dbReference type="RefSeq" id="WP_105090916.1">
    <property type="nucleotide sequence ID" value="NZ_PPDB01000003.1"/>
</dbReference>
<accession>A0A2S7ZAY6</accession>
<sequence>MKYIIVLVAALCMSVIPVSGEQVDRTAQPMQATTVKQVHSESRDVSSDASDTSVFANGAVKSRSNSEIKSESTDDRKTIKLDDTFRVNSSHTPDHVIGQGGLKMPDSTDKKTTRYSDTDAVNSALQAVVMTGVHSAMHGSTAKPWMQRTVLSLRFQKNWKPLYGVETLQPLGHYDEASRYVWFTQERLANAADTGATANVGVGYRRVAANDDHYYGGNLFYDHRFRGNHGRVSVGLEYVSGIGAFRMNWYRGVSGERSLDGATRLESVSNGYTAEYGTSFKNARWARVYMEAYRWQLRRGADKHGLRIGTEMQLTPRVSVDMGYNKPEHKHGSPYGKIMFRLAGIDTAWFGGNHRSDAKTSVRANMLENVRRQHTVHVD</sequence>
<organism evidence="4 5">
    <name type="scientific">Veillonella denticariosi JCM 15641</name>
    <dbReference type="NCBI Taxonomy" id="1298594"/>
    <lineage>
        <taxon>Bacteria</taxon>
        <taxon>Bacillati</taxon>
        <taxon>Bacillota</taxon>
        <taxon>Negativicutes</taxon>
        <taxon>Veillonellales</taxon>
        <taxon>Veillonellaceae</taxon>
        <taxon>Veillonella</taxon>
    </lineage>
</organism>
<keyword evidence="5" id="KW-1185">Reference proteome</keyword>
<feature type="chain" id="PRO_5015568042" description="Inverse autotransporter beta-domain domain-containing protein" evidence="2">
    <location>
        <begin position="21"/>
        <end position="379"/>
    </location>
</feature>
<dbReference type="InterPro" id="IPR038177">
    <property type="entry name" value="IAT_beta_sf"/>
</dbReference>
<keyword evidence="2" id="KW-0732">Signal</keyword>
<feature type="signal peptide" evidence="2">
    <location>
        <begin position="1"/>
        <end position="20"/>
    </location>
</feature>
<gene>
    <name evidence="4" type="ORF">VEHSUH05_05000</name>
</gene>
<dbReference type="Pfam" id="PF11924">
    <property type="entry name" value="IAT_beta"/>
    <property type="match status" value="1"/>
</dbReference>
<dbReference type="EMBL" id="PPDB01000003">
    <property type="protein sequence ID" value="PQL20423.1"/>
    <property type="molecule type" value="Genomic_DNA"/>
</dbReference>
<dbReference type="InterPro" id="IPR024519">
    <property type="entry name" value="IAT_beta"/>
</dbReference>
<feature type="compositionally biased region" description="Basic and acidic residues" evidence="1">
    <location>
        <begin position="106"/>
        <end position="115"/>
    </location>
</feature>
<evidence type="ECO:0000256" key="1">
    <source>
        <dbReference type="SAM" id="MobiDB-lite"/>
    </source>
</evidence>
<evidence type="ECO:0000259" key="3">
    <source>
        <dbReference type="Pfam" id="PF11924"/>
    </source>
</evidence>
<dbReference type="OrthoDB" id="1631749at2"/>
<evidence type="ECO:0000256" key="2">
    <source>
        <dbReference type="SAM" id="SignalP"/>
    </source>
</evidence>
<name>A0A2S7ZAY6_9FIRM</name>
<protein>
    <recommendedName>
        <fullName evidence="3">Inverse autotransporter beta-domain domain-containing protein</fullName>
    </recommendedName>
</protein>
<proteinExistence type="predicted"/>
<dbReference type="Gene3D" id="2.40.160.160">
    <property type="entry name" value="Inverse autotransporter, beta-domain"/>
    <property type="match status" value="1"/>
</dbReference>
<reference evidence="4 5" key="1">
    <citation type="submission" date="2018-01" db="EMBL/GenBank/DDBJ databases">
        <title>Draft genome sequences of clinical isolates and type strains of oral Veillonella including Veillonella infantum sp., nov.</title>
        <authorList>
            <person name="Mashima I."/>
            <person name="Liao Y.-C."/>
            <person name="Sabharwal A."/>
            <person name="Haase E.M."/>
            <person name="Nakazawa F."/>
            <person name="Scannapieco F.A."/>
        </authorList>
    </citation>
    <scope>NUCLEOTIDE SEQUENCE [LARGE SCALE GENOMIC DNA]</scope>
    <source>
        <strain evidence="4 5">JCM 15641</strain>
    </source>
</reference>
<evidence type="ECO:0000313" key="5">
    <source>
        <dbReference type="Proteomes" id="UP000237916"/>
    </source>
</evidence>
<feature type="region of interest" description="Disordered" evidence="1">
    <location>
        <begin position="34"/>
        <end position="75"/>
    </location>
</feature>
<evidence type="ECO:0000313" key="4">
    <source>
        <dbReference type="EMBL" id="PQL20423.1"/>
    </source>
</evidence>
<feature type="compositionally biased region" description="Basic and acidic residues" evidence="1">
    <location>
        <begin position="64"/>
        <end position="75"/>
    </location>
</feature>
<dbReference type="AlphaFoldDB" id="A0A2S7ZAY6"/>
<feature type="region of interest" description="Disordered" evidence="1">
    <location>
        <begin position="90"/>
        <end position="115"/>
    </location>
</feature>
<dbReference type="Proteomes" id="UP000237916">
    <property type="component" value="Unassembled WGS sequence"/>
</dbReference>
<comment type="caution">
    <text evidence="4">The sequence shown here is derived from an EMBL/GenBank/DDBJ whole genome shotgun (WGS) entry which is preliminary data.</text>
</comment>
<dbReference type="STRING" id="1298594.GCA_001312465_01847"/>